<reference evidence="3 4" key="1">
    <citation type="submission" date="2019-02" db="EMBL/GenBank/DDBJ databases">
        <title>Opniocepnalus argus genome.</title>
        <authorList>
            <person name="Zhou C."/>
            <person name="Xiao S."/>
        </authorList>
    </citation>
    <scope>NUCLEOTIDE SEQUENCE [LARGE SCALE GENOMIC DNA]</scope>
    <source>
        <strain evidence="3">OARG1902GOOAL</strain>
        <tissue evidence="3">Muscle</tissue>
    </source>
</reference>
<organism evidence="3 4">
    <name type="scientific">Channa argus</name>
    <name type="common">Northern snakehead</name>
    <name type="synonym">Ophicephalus argus</name>
    <dbReference type="NCBI Taxonomy" id="215402"/>
    <lineage>
        <taxon>Eukaryota</taxon>
        <taxon>Metazoa</taxon>
        <taxon>Chordata</taxon>
        <taxon>Craniata</taxon>
        <taxon>Vertebrata</taxon>
        <taxon>Euteleostomi</taxon>
        <taxon>Actinopterygii</taxon>
        <taxon>Neopterygii</taxon>
        <taxon>Teleostei</taxon>
        <taxon>Neoteleostei</taxon>
        <taxon>Acanthomorphata</taxon>
        <taxon>Anabantaria</taxon>
        <taxon>Anabantiformes</taxon>
        <taxon>Channoidei</taxon>
        <taxon>Channidae</taxon>
        <taxon>Channa</taxon>
    </lineage>
</organism>
<keyword evidence="4" id="KW-1185">Reference proteome</keyword>
<sequence>MDQHLLLVILMSFLPPKLTVNPLVIRERDSVTLNCQTPSSVSVDHCQFFTLRGQTLRDSSCLQTLTGTELLVADHQRLPAKVEVTCFYTVKLGEVNSPSPHSETLSISINSLLQPKLTLNSMMITETDSVTLNCQTPSTVPVTQCYFYFVRGKPSQRFSCLKTLTGSELLMLSLQNVPAEVEVTCFYLSTYQSPESHMLSITIQPPRPKLTMTTSLITEDESVTLNCQTPSSVSVLDCFFYSVREQSSRRISCVKTLTGAELLKMTHQNSPAEVEIKCYYTVKLKGGQYQSPDSKISSITIRSRQPQLIINTSLITETDSVTLKCQTPSSVSVYQCHFHIVNGGNFSDVCLQTLTGTELLNMAHQSPPAEVKVTCVYTVKLRELNFPSPYSEAHTLTIHLTDTATQMSSTTSICTLTSADKSMNPTSSDSNTDSEKLKDQKHQNEDSETYHVYVTIPEEPAESVLKNTMYSFLQAH</sequence>
<evidence type="ECO:0008006" key="5">
    <source>
        <dbReference type="Google" id="ProtNLM"/>
    </source>
</evidence>
<protein>
    <recommendedName>
        <fullName evidence="5">Ig-like domain-containing protein</fullName>
    </recommendedName>
</protein>
<dbReference type="EMBL" id="CM015716">
    <property type="protein sequence ID" value="KAF3689883.1"/>
    <property type="molecule type" value="Genomic_DNA"/>
</dbReference>
<dbReference type="AlphaFoldDB" id="A0A6G1PI66"/>
<feature type="compositionally biased region" description="Basic and acidic residues" evidence="1">
    <location>
        <begin position="433"/>
        <end position="448"/>
    </location>
</feature>
<evidence type="ECO:0000256" key="1">
    <source>
        <dbReference type="SAM" id="MobiDB-lite"/>
    </source>
</evidence>
<reference evidence="4" key="2">
    <citation type="submission" date="2019-02" db="EMBL/GenBank/DDBJ databases">
        <title>Opniocepnalus argus Var Kimnra genome.</title>
        <authorList>
            <person name="Zhou C."/>
            <person name="Xiao S."/>
        </authorList>
    </citation>
    <scope>NUCLEOTIDE SEQUENCE [LARGE SCALE GENOMIC DNA]</scope>
</reference>
<feature type="signal peptide" evidence="2">
    <location>
        <begin position="1"/>
        <end position="19"/>
    </location>
</feature>
<name>A0A6G1PI66_CHAAH</name>
<evidence type="ECO:0000313" key="4">
    <source>
        <dbReference type="Proteomes" id="UP000503349"/>
    </source>
</evidence>
<feature type="compositionally biased region" description="Polar residues" evidence="1">
    <location>
        <begin position="418"/>
        <end position="431"/>
    </location>
</feature>
<evidence type="ECO:0000256" key="2">
    <source>
        <dbReference type="SAM" id="SignalP"/>
    </source>
</evidence>
<evidence type="ECO:0000313" key="3">
    <source>
        <dbReference type="EMBL" id="KAF3689883.1"/>
    </source>
</evidence>
<feature type="region of interest" description="Disordered" evidence="1">
    <location>
        <begin position="418"/>
        <end position="448"/>
    </location>
</feature>
<proteinExistence type="predicted"/>
<feature type="chain" id="PRO_5026145109" description="Ig-like domain-containing protein" evidence="2">
    <location>
        <begin position="20"/>
        <end position="476"/>
    </location>
</feature>
<accession>A0A6G1PI66</accession>
<dbReference type="Proteomes" id="UP000503349">
    <property type="component" value="Chromosome 5"/>
</dbReference>
<keyword evidence="2" id="KW-0732">Signal</keyword>
<gene>
    <name evidence="3" type="ORF">EXN66_Car005555</name>
</gene>